<evidence type="ECO:0000313" key="2">
    <source>
        <dbReference type="Proteomes" id="UP000231960"/>
    </source>
</evidence>
<organism evidence="1 2">
    <name type="scientific">Avrilella dinanensis</name>
    <dbReference type="NCBI Taxonomy" id="2008672"/>
    <lineage>
        <taxon>Bacteria</taxon>
        <taxon>Pseudomonadati</taxon>
        <taxon>Bacteroidota</taxon>
        <taxon>Flavobacteriia</taxon>
        <taxon>Flavobacteriales</taxon>
        <taxon>Flavobacteriaceae</taxon>
        <taxon>Avrilella</taxon>
    </lineage>
</organism>
<evidence type="ECO:0000313" key="1">
    <source>
        <dbReference type="EMBL" id="PJR04704.1"/>
    </source>
</evidence>
<dbReference type="Proteomes" id="UP000231960">
    <property type="component" value="Unassembled WGS sequence"/>
</dbReference>
<keyword evidence="2" id="KW-1185">Reference proteome</keyword>
<proteinExistence type="predicted"/>
<gene>
    <name evidence="1" type="ORF">CDL10_09235</name>
</gene>
<name>A0A2M9R769_9FLAO</name>
<dbReference type="EMBL" id="NIPO01000001">
    <property type="protein sequence ID" value="PJR04704.1"/>
    <property type="molecule type" value="Genomic_DNA"/>
</dbReference>
<evidence type="ECO:0008006" key="3">
    <source>
        <dbReference type="Google" id="ProtNLM"/>
    </source>
</evidence>
<sequence length="165" mass="18460">MFSVLKMVIFIYFFIFERNQNIMRAIVLTFLSVFLFASCDCNDDDLGQVTTDLIAKGTLNGSEGVESQTSVFQNQDNWGDFLDEMESQLHNFTTTTVDFDTRQAIAVVAEVQTSGSEVTILSIEETASNIVVNYEIVLDATTVISQPYHVVSMPKSSKQVVFVEQ</sequence>
<comment type="caution">
    <text evidence="1">The sequence shown here is derived from an EMBL/GenBank/DDBJ whole genome shotgun (WGS) entry which is preliminary data.</text>
</comment>
<accession>A0A2M9R769</accession>
<protein>
    <recommendedName>
        <fullName evidence="3">PrcB C-terminal domain-containing protein</fullName>
    </recommendedName>
</protein>
<dbReference type="AlphaFoldDB" id="A0A2M9R769"/>
<reference evidence="1 2" key="1">
    <citation type="submission" date="2017-06" db="EMBL/GenBank/DDBJ databases">
        <title>Description of Avrilella dinanensis gen. nov. sp. nov.</title>
        <authorList>
            <person name="Leyer C."/>
            <person name="Sassi M."/>
            <person name="Minet J."/>
            <person name="Kayal S."/>
            <person name="Cattoir V."/>
        </authorList>
    </citation>
    <scope>NUCLEOTIDE SEQUENCE [LARGE SCALE GENOMIC DNA]</scope>
    <source>
        <strain evidence="1 2">UR159</strain>
    </source>
</reference>